<feature type="region of interest" description="Disordered" evidence="2">
    <location>
        <begin position="51"/>
        <end position="73"/>
    </location>
</feature>
<organism evidence="3 4">
    <name type="scientific">Linnemannia gamsii</name>
    <dbReference type="NCBI Taxonomy" id="64522"/>
    <lineage>
        <taxon>Eukaryota</taxon>
        <taxon>Fungi</taxon>
        <taxon>Fungi incertae sedis</taxon>
        <taxon>Mucoromycota</taxon>
        <taxon>Mortierellomycotina</taxon>
        <taxon>Mortierellomycetes</taxon>
        <taxon>Mortierellales</taxon>
        <taxon>Mortierellaceae</taxon>
        <taxon>Linnemannia</taxon>
    </lineage>
</organism>
<dbReference type="PROSITE" id="PS51143">
    <property type="entry name" value="MT_A70"/>
    <property type="match status" value="1"/>
</dbReference>
<dbReference type="GO" id="GO:0005634">
    <property type="term" value="C:nucleus"/>
    <property type="evidence" value="ECO:0007669"/>
    <property type="project" value="TreeGrafter"/>
</dbReference>
<keyword evidence="3" id="KW-0808">Transferase</keyword>
<keyword evidence="4" id="KW-1185">Reference proteome</keyword>
<dbReference type="GO" id="GO:0008168">
    <property type="term" value="F:methyltransferase activity"/>
    <property type="evidence" value="ECO:0007669"/>
    <property type="project" value="UniProtKB-KW"/>
</dbReference>
<dbReference type="SUPFAM" id="SSF53335">
    <property type="entry name" value="S-adenosyl-L-methionine-dependent methyltransferases"/>
    <property type="match status" value="1"/>
</dbReference>
<dbReference type="InterPro" id="IPR029063">
    <property type="entry name" value="SAM-dependent_MTases_sf"/>
</dbReference>
<evidence type="ECO:0000313" key="3">
    <source>
        <dbReference type="EMBL" id="KAG0317457.1"/>
    </source>
</evidence>
<gene>
    <name evidence="3" type="primary">METTL4</name>
    <name evidence="3" type="ORF">BGZ97_005383</name>
</gene>
<evidence type="ECO:0000313" key="4">
    <source>
        <dbReference type="Proteomes" id="UP000823405"/>
    </source>
</evidence>
<dbReference type="PANTHER" id="PTHR12829">
    <property type="entry name" value="N6-ADENOSINE-METHYLTRANSFERASE"/>
    <property type="match status" value="1"/>
</dbReference>
<dbReference type="GO" id="GO:0003676">
    <property type="term" value="F:nucleic acid binding"/>
    <property type="evidence" value="ECO:0007669"/>
    <property type="project" value="InterPro"/>
</dbReference>
<dbReference type="OrthoDB" id="61116at2759"/>
<dbReference type="Proteomes" id="UP000823405">
    <property type="component" value="Unassembled WGS sequence"/>
</dbReference>
<proteinExistence type="inferred from homology"/>
<keyword evidence="3" id="KW-0489">Methyltransferase</keyword>
<dbReference type="GO" id="GO:0032259">
    <property type="term" value="P:methylation"/>
    <property type="evidence" value="ECO:0007669"/>
    <property type="project" value="UniProtKB-KW"/>
</dbReference>
<evidence type="ECO:0000256" key="1">
    <source>
        <dbReference type="PROSITE-ProRule" id="PRU00489"/>
    </source>
</evidence>
<sequence length="441" mass="49139">MKTTIITATDEGVLLAPVKEPIAGWDVRPGTFRVAQAYDKSIMSNAELPTTTIPTTEEPDRPNKKQKLSTVRPNNDKELAQWIQSTLQLLMQKASTQTYIASMQQDNFYGTCVDAPANEEFTLDLVKAQPTLQMLRHGFQSTSTSRRRNQEANDENAVEFEEIQLDSGNPQQLLEMTDVYETLVTNQAPKPAFRGGFDVIVMDPPWQNASVDRMGHYGTFDLYELFKIPIPDLLSPIASNNGNQEGEGGVVAVWITNRAKIRKVVVEKLFPAWGLELVAHWYWLKVTTHGEPVLSLDNKHRRPYEGILIGRRKAPTPSIPPGAVAGAEVAPTKTGRSRKVIVSVPSQHSRKPSIMDLLSEEYFKDAQTIASLQDRTSSTKETVQNIPRRLELFARTLEEGVLSWGNEPFKYQYYGRGSAPFIQDGYLVPSTAMGAAGNCSL</sequence>
<comment type="similarity">
    <text evidence="1">Belongs to the MT-A70-like family.</text>
</comment>
<comment type="caution">
    <text evidence="3">The sequence shown here is derived from an EMBL/GenBank/DDBJ whole genome shotgun (WGS) entry which is preliminary data.</text>
</comment>
<name>A0A9P6RCY0_9FUNG</name>
<protein>
    <submittedName>
        <fullName evidence="3">Methyltransferase-like protein 4</fullName>
    </submittedName>
</protein>
<dbReference type="EMBL" id="JAAAIN010000243">
    <property type="protein sequence ID" value="KAG0317457.1"/>
    <property type="molecule type" value="Genomic_DNA"/>
</dbReference>
<dbReference type="InterPro" id="IPR007757">
    <property type="entry name" value="MT-A70-like"/>
</dbReference>
<dbReference type="PANTHER" id="PTHR12829:SF4">
    <property type="entry name" value="N(6)-ADENINE-SPECIFIC METHYLTRANSFERASE METTL4"/>
    <property type="match status" value="1"/>
</dbReference>
<accession>A0A9P6RCY0</accession>
<reference evidence="3" key="1">
    <citation type="journal article" date="2020" name="Fungal Divers.">
        <title>Resolving the Mortierellaceae phylogeny through synthesis of multi-gene phylogenetics and phylogenomics.</title>
        <authorList>
            <person name="Vandepol N."/>
            <person name="Liber J."/>
            <person name="Desiro A."/>
            <person name="Na H."/>
            <person name="Kennedy M."/>
            <person name="Barry K."/>
            <person name="Grigoriev I.V."/>
            <person name="Miller A.N."/>
            <person name="O'Donnell K."/>
            <person name="Stajich J.E."/>
            <person name="Bonito G."/>
        </authorList>
    </citation>
    <scope>NUCLEOTIDE SEQUENCE</scope>
    <source>
        <strain evidence="3">NVP60</strain>
    </source>
</reference>
<evidence type="ECO:0000256" key="2">
    <source>
        <dbReference type="SAM" id="MobiDB-lite"/>
    </source>
</evidence>
<dbReference type="PROSITE" id="PS00092">
    <property type="entry name" value="N6_MTASE"/>
    <property type="match status" value="1"/>
</dbReference>
<dbReference type="Pfam" id="PF05063">
    <property type="entry name" value="MT-A70"/>
    <property type="match status" value="1"/>
</dbReference>
<dbReference type="AlphaFoldDB" id="A0A9P6RCY0"/>
<dbReference type="InterPro" id="IPR002052">
    <property type="entry name" value="DNA_methylase_N6_adenine_CS"/>
</dbReference>